<evidence type="ECO:0000256" key="2">
    <source>
        <dbReference type="PROSITE-ProRule" id="PRU00358"/>
    </source>
</evidence>
<dbReference type="PROSITE" id="PS50103">
    <property type="entry name" value="ZF_C3H1"/>
    <property type="match status" value="2"/>
</dbReference>
<dbReference type="OrthoDB" id="2270193at2759"/>
<feature type="zinc finger region" description="C3H1-type" evidence="3">
    <location>
        <begin position="759"/>
        <end position="787"/>
    </location>
</feature>
<dbReference type="GO" id="GO:0005634">
    <property type="term" value="C:nucleus"/>
    <property type="evidence" value="ECO:0007669"/>
    <property type="project" value="UniProtKB-SubCell"/>
</dbReference>
<dbReference type="GO" id="GO:0016567">
    <property type="term" value="P:protein ubiquitination"/>
    <property type="evidence" value="ECO:0007669"/>
    <property type="project" value="TreeGrafter"/>
</dbReference>
<dbReference type="InterPro" id="IPR000571">
    <property type="entry name" value="Znf_CCCH"/>
</dbReference>
<dbReference type="InterPro" id="IPR045134">
    <property type="entry name" value="UHRF1/2-like"/>
</dbReference>
<evidence type="ECO:0000256" key="5">
    <source>
        <dbReference type="SAM" id="MobiDB-lite"/>
    </source>
</evidence>
<dbReference type="SMART" id="SM00356">
    <property type="entry name" value="ZnF_C3H1"/>
    <property type="match status" value="2"/>
</dbReference>
<feature type="compositionally biased region" description="Polar residues" evidence="5">
    <location>
        <begin position="317"/>
        <end position="331"/>
    </location>
</feature>
<dbReference type="InterPro" id="IPR015947">
    <property type="entry name" value="PUA-like_sf"/>
</dbReference>
<feature type="region of interest" description="Disordered" evidence="5">
    <location>
        <begin position="302"/>
        <end position="343"/>
    </location>
</feature>
<dbReference type="PROSITE" id="PS51015">
    <property type="entry name" value="YDG"/>
    <property type="match status" value="1"/>
</dbReference>
<dbReference type="Gene3D" id="2.30.280.10">
    <property type="entry name" value="SRA-YDG"/>
    <property type="match status" value="1"/>
</dbReference>
<dbReference type="InterPro" id="IPR036987">
    <property type="entry name" value="SRA-YDG_sf"/>
</dbReference>
<keyword evidence="1 2" id="KW-0539">Nucleus</keyword>
<name>A0A8K0URV2_9AGAR</name>
<dbReference type="InterPro" id="IPR003105">
    <property type="entry name" value="SRA_YDG"/>
</dbReference>
<feature type="zinc finger region" description="C3H1-type" evidence="3">
    <location>
        <begin position="720"/>
        <end position="747"/>
    </location>
</feature>
<comment type="subcellular location">
    <subcellularLocation>
        <location evidence="2">Nucleus</location>
    </subcellularLocation>
</comment>
<evidence type="ECO:0000259" key="6">
    <source>
        <dbReference type="PROSITE" id="PS50103"/>
    </source>
</evidence>
<dbReference type="FunFam" id="2.30.280.10:FF:000005">
    <property type="entry name" value="E3 ubiquitin-protein ligase UHRF1"/>
    <property type="match status" value="1"/>
</dbReference>
<feature type="coiled-coil region" evidence="4">
    <location>
        <begin position="415"/>
        <end position="470"/>
    </location>
</feature>
<organism evidence="8 9">
    <name type="scientific">Cristinia sonorae</name>
    <dbReference type="NCBI Taxonomy" id="1940300"/>
    <lineage>
        <taxon>Eukaryota</taxon>
        <taxon>Fungi</taxon>
        <taxon>Dikarya</taxon>
        <taxon>Basidiomycota</taxon>
        <taxon>Agaricomycotina</taxon>
        <taxon>Agaricomycetes</taxon>
        <taxon>Agaricomycetidae</taxon>
        <taxon>Agaricales</taxon>
        <taxon>Pleurotineae</taxon>
        <taxon>Stephanosporaceae</taxon>
        <taxon>Cristinia</taxon>
    </lineage>
</organism>
<feature type="region of interest" description="Disordered" evidence="5">
    <location>
        <begin position="1071"/>
        <end position="1102"/>
    </location>
</feature>
<feature type="domain" description="YDG" evidence="7">
    <location>
        <begin position="916"/>
        <end position="1070"/>
    </location>
</feature>
<feature type="region of interest" description="Disordered" evidence="5">
    <location>
        <begin position="803"/>
        <end position="879"/>
    </location>
</feature>
<keyword evidence="4" id="KW-0175">Coiled coil</keyword>
<dbReference type="GO" id="GO:0061630">
    <property type="term" value="F:ubiquitin protein ligase activity"/>
    <property type="evidence" value="ECO:0007669"/>
    <property type="project" value="TreeGrafter"/>
</dbReference>
<feature type="region of interest" description="Disordered" evidence="5">
    <location>
        <begin position="893"/>
        <end position="916"/>
    </location>
</feature>
<evidence type="ECO:0000256" key="1">
    <source>
        <dbReference type="ARBA" id="ARBA00023242"/>
    </source>
</evidence>
<feature type="domain" description="C3H1-type" evidence="6">
    <location>
        <begin position="720"/>
        <end position="747"/>
    </location>
</feature>
<evidence type="ECO:0000313" key="9">
    <source>
        <dbReference type="Proteomes" id="UP000813824"/>
    </source>
</evidence>
<evidence type="ECO:0000313" key="8">
    <source>
        <dbReference type="EMBL" id="KAH8102638.1"/>
    </source>
</evidence>
<dbReference type="GO" id="GO:0008270">
    <property type="term" value="F:zinc ion binding"/>
    <property type="evidence" value="ECO:0007669"/>
    <property type="project" value="UniProtKB-KW"/>
</dbReference>
<feature type="compositionally biased region" description="Basic residues" evidence="5">
    <location>
        <begin position="810"/>
        <end position="821"/>
    </location>
</feature>
<comment type="caution">
    <text evidence="8">The sequence shown here is derived from an EMBL/GenBank/DDBJ whole genome shotgun (WGS) entry which is preliminary data.</text>
</comment>
<evidence type="ECO:0000259" key="7">
    <source>
        <dbReference type="PROSITE" id="PS51015"/>
    </source>
</evidence>
<dbReference type="PANTHER" id="PTHR14140">
    <property type="entry name" value="E3 UBIQUITIN-PROTEIN LIGASE UHRF-RELATED"/>
    <property type="match status" value="1"/>
</dbReference>
<sequence>MSPTPISPNTVHVLLQYISPPSQLSLPLPPYLLSKPLLQRHHFLDISPSDPHEYLCWPAPLADSLKAIHLLESLPRPLDDDEPIAYPVQYTSDDEHTSAHVHITPSGEGGIRLVFQWDENDGWKFHDAKLMPFPTNSTTSLLEALGAHSSPMRIAVPEYPADWNPYGFECEENDSDDDDYWNAYGAQDSAVISPGPLPLSAKQHEAATEDAYWAQYSSVHGTADSTRPSPRPLQRRHYPTLDEGMDHPDSPHPLPVPVRIGDEDTNQEALPIPHLSLSQATARAPWDPASPQTLARLLADISPRPSPGIMQTDDEASSPTFESSGSDELQTPSPPNGLGLVEDGHSLVSPIAEDDAEVQTQEVDEAQTGEWDETDYALQDSIRGLYALWKAEDSLVVDSDLDVWERLLSEQTVLFQRTSSANKALQTRVEELEREVSVWKAALKSADDEKKSLNRTVQKLERNIGSLKDSNPLILCLIDGDGNVFSSDLISLGLVGGHQAASLLTKGLTDHLTDENLSSTTRGQVWLYVYCNKSGLLEALMAKGLCTAEDFEAFVTGFNQASPLFSIVDVGSGKERADEKIKECLRVFTRFPQVTKVFFGGAHDNGYISTLNHLQNEGLLHKIIILRSNKGLGYELRNLGLPILEIDGLFLKKNLLESKPSNTKISSTKKTPLSIQAQDFDKFRTNKGPSSLAGSSRNTTHAMDKQSYFSGLDPDLPLRRQKPPPCNFYYLSECKHGAKCRYGHDYRLSSQDIGELRESSPKWPCPYANRGATCPYGDNCCMGHACPKGRQCAFLKQGKCNNVLPVRAKPPPRSKGKKRKAPTAEPKGDSNSDSELEEPKSKSSRIAKTVQVPEASGGLRRSGRNAGKQSISYAGDGVHIEMERTPKLVSQAAREGSSKSMGSIESQRTQNPKRYGHIPGIEIGTWWNSRIACSIDSVHAPVVAGITSGPDGAYSVALSGGYEDDVDLGEGFTYTGSGGRDLKGTKNAPKNLRTAPQSSDQTWDNPFNSALQRSVESKKPVRVIRGFKLKSPFAPQEGYRYDGLYTVEKAWQEPGLNPKRHLVCKFLFKRVPGQPPLPRLGEEAENSAEEDELELEEDSKSA</sequence>
<feature type="compositionally biased region" description="Polar residues" evidence="5">
    <location>
        <begin position="898"/>
        <end position="912"/>
    </location>
</feature>
<dbReference type="Pfam" id="PF25540">
    <property type="entry name" value="DUF7923"/>
    <property type="match status" value="1"/>
</dbReference>
<evidence type="ECO:0000256" key="4">
    <source>
        <dbReference type="SAM" id="Coils"/>
    </source>
</evidence>
<dbReference type="EMBL" id="JAEVFJ010000009">
    <property type="protein sequence ID" value="KAH8102638.1"/>
    <property type="molecule type" value="Genomic_DNA"/>
</dbReference>
<feature type="region of interest" description="Disordered" evidence="5">
    <location>
        <begin position="976"/>
        <end position="1007"/>
    </location>
</feature>
<feature type="compositionally biased region" description="Acidic residues" evidence="5">
    <location>
        <begin position="1083"/>
        <end position="1102"/>
    </location>
</feature>
<dbReference type="Pfam" id="PF02182">
    <property type="entry name" value="SAD_SRA"/>
    <property type="match status" value="1"/>
</dbReference>
<dbReference type="PANTHER" id="PTHR14140:SF27">
    <property type="entry name" value="OS04G0289800 PROTEIN"/>
    <property type="match status" value="1"/>
</dbReference>
<keyword evidence="3" id="KW-0479">Metal-binding</keyword>
<accession>A0A8K0URV2</accession>
<dbReference type="SUPFAM" id="SSF88697">
    <property type="entry name" value="PUA domain-like"/>
    <property type="match status" value="1"/>
</dbReference>
<proteinExistence type="predicted"/>
<gene>
    <name evidence="8" type="ORF">BXZ70DRAFT_1070881</name>
</gene>
<dbReference type="SMART" id="SM00466">
    <property type="entry name" value="SRA"/>
    <property type="match status" value="1"/>
</dbReference>
<feature type="domain" description="C3H1-type" evidence="6">
    <location>
        <begin position="759"/>
        <end position="787"/>
    </location>
</feature>
<keyword evidence="9" id="KW-1185">Reference proteome</keyword>
<feature type="compositionally biased region" description="Polar residues" evidence="5">
    <location>
        <begin position="994"/>
        <end position="1007"/>
    </location>
</feature>
<dbReference type="AlphaFoldDB" id="A0A8K0URV2"/>
<dbReference type="Proteomes" id="UP000813824">
    <property type="component" value="Unassembled WGS sequence"/>
</dbReference>
<dbReference type="InterPro" id="IPR057683">
    <property type="entry name" value="DUF7923"/>
</dbReference>
<dbReference type="GO" id="GO:0044027">
    <property type="term" value="P:negative regulation of gene expression via chromosomal CpG island methylation"/>
    <property type="evidence" value="ECO:0007669"/>
    <property type="project" value="TreeGrafter"/>
</dbReference>
<feature type="region of interest" description="Disordered" evidence="5">
    <location>
        <begin position="220"/>
        <end position="251"/>
    </location>
</feature>
<keyword evidence="3" id="KW-0862">Zinc</keyword>
<protein>
    <submittedName>
        <fullName evidence="8">Uncharacterized protein</fullName>
    </submittedName>
</protein>
<keyword evidence="3" id="KW-0863">Zinc-finger</keyword>
<evidence type="ECO:0000256" key="3">
    <source>
        <dbReference type="PROSITE-ProRule" id="PRU00723"/>
    </source>
</evidence>
<reference evidence="8" key="1">
    <citation type="journal article" date="2021" name="New Phytol.">
        <title>Evolutionary innovations through gain and loss of genes in the ectomycorrhizal Boletales.</title>
        <authorList>
            <person name="Wu G."/>
            <person name="Miyauchi S."/>
            <person name="Morin E."/>
            <person name="Kuo A."/>
            <person name="Drula E."/>
            <person name="Varga T."/>
            <person name="Kohler A."/>
            <person name="Feng B."/>
            <person name="Cao Y."/>
            <person name="Lipzen A."/>
            <person name="Daum C."/>
            <person name="Hundley H."/>
            <person name="Pangilinan J."/>
            <person name="Johnson J."/>
            <person name="Barry K."/>
            <person name="LaButti K."/>
            <person name="Ng V."/>
            <person name="Ahrendt S."/>
            <person name="Min B."/>
            <person name="Choi I.G."/>
            <person name="Park H."/>
            <person name="Plett J.M."/>
            <person name="Magnuson J."/>
            <person name="Spatafora J.W."/>
            <person name="Nagy L.G."/>
            <person name="Henrissat B."/>
            <person name="Grigoriev I.V."/>
            <person name="Yang Z.L."/>
            <person name="Xu J."/>
            <person name="Martin F.M."/>
        </authorList>
    </citation>
    <scope>NUCLEOTIDE SEQUENCE</scope>
    <source>
        <strain evidence="8">KKN 215</strain>
    </source>
</reference>